<accession>A0A1M7SQW9</accession>
<organism evidence="2 3">
    <name type="scientific">Erythrobacter sanguineus</name>
    <dbReference type="NCBI Taxonomy" id="198312"/>
    <lineage>
        <taxon>Bacteria</taxon>
        <taxon>Pseudomonadati</taxon>
        <taxon>Pseudomonadota</taxon>
        <taxon>Alphaproteobacteria</taxon>
        <taxon>Sphingomonadales</taxon>
        <taxon>Erythrobacteraceae</taxon>
        <taxon>Erythrobacter/Porphyrobacter group</taxon>
        <taxon>Erythrobacter</taxon>
    </lineage>
</organism>
<evidence type="ECO:0000313" key="2">
    <source>
        <dbReference type="EMBL" id="SHN60937.1"/>
    </source>
</evidence>
<protein>
    <submittedName>
        <fullName evidence="2">Uncharacterized protein</fullName>
    </submittedName>
</protein>
<evidence type="ECO:0000313" key="3">
    <source>
        <dbReference type="Proteomes" id="UP000184391"/>
    </source>
</evidence>
<keyword evidence="3" id="KW-1185">Reference proteome</keyword>
<dbReference type="Proteomes" id="UP000184391">
    <property type="component" value="Unassembled WGS sequence"/>
</dbReference>
<dbReference type="RefSeq" id="WP_178139177.1">
    <property type="nucleotide sequence ID" value="NZ_FRDF01000012.1"/>
</dbReference>
<sequence length="64" mass="7127">MERDAAAVGLWENPTTGRKYPRLQILTLAEIFQGKRPNIPLMDLNTAKSAKREDMDAGKQGSLL</sequence>
<evidence type="ECO:0000256" key="1">
    <source>
        <dbReference type="SAM" id="MobiDB-lite"/>
    </source>
</evidence>
<gene>
    <name evidence="2" type="ORF">SAMN02745193_02218</name>
</gene>
<dbReference type="EMBL" id="FRDF01000012">
    <property type="protein sequence ID" value="SHN60937.1"/>
    <property type="molecule type" value="Genomic_DNA"/>
</dbReference>
<proteinExistence type="predicted"/>
<name>A0A1M7SQW9_9SPHN</name>
<dbReference type="AlphaFoldDB" id="A0A1M7SQW9"/>
<feature type="region of interest" description="Disordered" evidence="1">
    <location>
        <begin position="44"/>
        <end position="64"/>
    </location>
</feature>
<reference evidence="3" key="1">
    <citation type="submission" date="2016-12" db="EMBL/GenBank/DDBJ databases">
        <authorList>
            <person name="Varghese N."/>
            <person name="Submissions S."/>
        </authorList>
    </citation>
    <scope>NUCLEOTIDE SEQUENCE [LARGE SCALE GENOMIC DNA]</scope>
    <source>
        <strain evidence="3">DSM 11032</strain>
    </source>
</reference>